<dbReference type="InterPro" id="IPR036249">
    <property type="entry name" value="Thioredoxin-like_sf"/>
</dbReference>
<dbReference type="OrthoDB" id="9811998at2"/>
<dbReference type="PANTHER" id="PTHR12151">
    <property type="entry name" value="ELECTRON TRANSPORT PROTIN SCO1/SENC FAMILY MEMBER"/>
    <property type="match status" value="1"/>
</dbReference>
<dbReference type="Pfam" id="PF02630">
    <property type="entry name" value="SCO1-SenC"/>
    <property type="match status" value="1"/>
</dbReference>
<comment type="caution">
    <text evidence="5">The sequence shown here is derived from an EMBL/GenBank/DDBJ whole genome shotgun (WGS) entry which is preliminary data.</text>
</comment>
<evidence type="ECO:0000313" key="5">
    <source>
        <dbReference type="EMBL" id="PWH82960.1"/>
    </source>
</evidence>
<accession>A0A2U2X5E4</accession>
<gene>
    <name evidence="5" type="ORF">DIT68_13775</name>
</gene>
<evidence type="ECO:0000313" key="6">
    <source>
        <dbReference type="Proteomes" id="UP000245370"/>
    </source>
</evidence>
<comment type="similarity">
    <text evidence="1">Belongs to the SCO1/2 family.</text>
</comment>
<name>A0A2U2X5E4_9FLAO</name>
<dbReference type="Proteomes" id="UP000245370">
    <property type="component" value="Unassembled WGS sequence"/>
</dbReference>
<feature type="binding site" evidence="2">
    <location>
        <position position="90"/>
    </location>
    <ligand>
        <name>Cu cation</name>
        <dbReference type="ChEBI" id="CHEBI:23378"/>
    </ligand>
</feature>
<dbReference type="EMBL" id="QFRJ01000013">
    <property type="protein sequence ID" value="PWH82960.1"/>
    <property type="molecule type" value="Genomic_DNA"/>
</dbReference>
<feature type="binding site" evidence="2">
    <location>
        <position position="86"/>
    </location>
    <ligand>
        <name>Cu cation</name>
        <dbReference type="ChEBI" id="CHEBI:23378"/>
    </ligand>
</feature>
<feature type="binding site" evidence="2">
    <location>
        <position position="174"/>
    </location>
    <ligand>
        <name>Cu cation</name>
        <dbReference type="ChEBI" id="CHEBI:23378"/>
    </ligand>
</feature>
<keyword evidence="2" id="KW-0479">Metal-binding</keyword>
<dbReference type="CDD" id="cd02968">
    <property type="entry name" value="SCO"/>
    <property type="match status" value="1"/>
</dbReference>
<dbReference type="SUPFAM" id="SSF52833">
    <property type="entry name" value="Thioredoxin-like"/>
    <property type="match status" value="1"/>
</dbReference>
<keyword evidence="2" id="KW-0186">Copper</keyword>
<keyword evidence="4" id="KW-0732">Signal</keyword>
<dbReference type="Gene3D" id="3.40.30.10">
    <property type="entry name" value="Glutaredoxin"/>
    <property type="match status" value="1"/>
</dbReference>
<reference evidence="5 6" key="2">
    <citation type="submission" date="2018-05" db="EMBL/GenBank/DDBJ databases">
        <authorList>
            <person name="Lanie J.A."/>
            <person name="Ng W.-L."/>
            <person name="Kazmierczak K.M."/>
            <person name="Andrzejewski T.M."/>
            <person name="Davidsen T.M."/>
            <person name="Wayne K.J."/>
            <person name="Tettelin H."/>
            <person name="Glass J.I."/>
            <person name="Rusch D."/>
            <person name="Podicherti R."/>
            <person name="Tsui H.-C.T."/>
            <person name="Winkler M.E."/>
        </authorList>
    </citation>
    <scope>NUCLEOTIDE SEQUENCE [LARGE SCALE GENOMIC DNA]</scope>
    <source>
        <strain evidence="5 6">C305</strain>
    </source>
</reference>
<reference evidence="5 6" key="1">
    <citation type="submission" date="2018-05" db="EMBL/GenBank/DDBJ databases">
        <title>Brumimicrobium oceani sp. nov., isolated from coastal sediment.</title>
        <authorList>
            <person name="Kou Y."/>
        </authorList>
    </citation>
    <scope>NUCLEOTIDE SEQUENCE [LARGE SCALE GENOMIC DNA]</scope>
    <source>
        <strain evidence="5 6">C305</strain>
    </source>
</reference>
<protein>
    <submittedName>
        <fullName evidence="5">SCO family protein</fullName>
    </submittedName>
</protein>
<dbReference type="RefSeq" id="WP_109360400.1">
    <property type="nucleotide sequence ID" value="NZ_QFRJ01000013.1"/>
</dbReference>
<evidence type="ECO:0000256" key="4">
    <source>
        <dbReference type="SAM" id="SignalP"/>
    </source>
</evidence>
<sequence length="210" mass="23869">MKKYLILSLTAFFSFGILNSCAEKEAEETQVEEVELKTEKKEFTGELPELSVYNLPSNWTNQNGEDIQLEDLKGDIVVAVMIYTTCKAACPRLVADIRRIHEKVSDKANEQVKYVFVSIDPEVDTPERMKEFAKENEMDNDQWVFLRGDIEDTREFAAVLAVSYKRISTMDFSHSNIISVFDQEGVLVHQKEGLGVDDSATIEAIEELAM</sequence>
<evidence type="ECO:0000256" key="2">
    <source>
        <dbReference type="PIRSR" id="PIRSR603782-1"/>
    </source>
</evidence>
<dbReference type="PANTHER" id="PTHR12151:SF25">
    <property type="entry name" value="LINALOOL DEHYDRATASE_ISOMERASE DOMAIN-CONTAINING PROTEIN"/>
    <property type="match status" value="1"/>
</dbReference>
<organism evidence="5 6">
    <name type="scientific">Brumimicrobium oceani</name>
    <dbReference type="NCBI Taxonomy" id="2100725"/>
    <lineage>
        <taxon>Bacteria</taxon>
        <taxon>Pseudomonadati</taxon>
        <taxon>Bacteroidota</taxon>
        <taxon>Flavobacteriia</taxon>
        <taxon>Flavobacteriales</taxon>
        <taxon>Crocinitomicaceae</taxon>
        <taxon>Brumimicrobium</taxon>
    </lineage>
</organism>
<feature type="signal peptide" evidence="4">
    <location>
        <begin position="1"/>
        <end position="22"/>
    </location>
</feature>
<evidence type="ECO:0000256" key="3">
    <source>
        <dbReference type="PIRSR" id="PIRSR603782-2"/>
    </source>
</evidence>
<proteinExistence type="inferred from homology"/>
<feature type="chain" id="PRO_5015409056" evidence="4">
    <location>
        <begin position="23"/>
        <end position="210"/>
    </location>
</feature>
<feature type="disulfide bond" description="Redox-active" evidence="3">
    <location>
        <begin position="86"/>
        <end position="90"/>
    </location>
</feature>
<keyword evidence="3" id="KW-1015">Disulfide bond</keyword>
<dbReference type="AlphaFoldDB" id="A0A2U2X5E4"/>
<keyword evidence="6" id="KW-1185">Reference proteome</keyword>
<evidence type="ECO:0000256" key="1">
    <source>
        <dbReference type="ARBA" id="ARBA00010996"/>
    </source>
</evidence>
<dbReference type="InterPro" id="IPR003782">
    <property type="entry name" value="SCO1/SenC"/>
</dbReference>
<dbReference type="GO" id="GO:0046872">
    <property type="term" value="F:metal ion binding"/>
    <property type="evidence" value="ECO:0007669"/>
    <property type="project" value="UniProtKB-KW"/>
</dbReference>